<feature type="transmembrane region" description="Helical" evidence="1">
    <location>
        <begin position="349"/>
        <end position="370"/>
    </location>
</feature>
<accession>A0ABQ2NP60</accession>
<dbReference type="EMBL" id="BMLW01000002">
    <property type="protein sequence ID" value="GGP08284.1"/>
    <property type="molecule type" value="Genomic_DNA"/>
</dbReference>
<evidence type="ECO:0000256" key="1">
    <source>
        <dbReference type="SAM" id="Phobius"/>
    </source>
</evidence>
<reference evidence="4" key="1">
    <citation type="journal article" date="2019" name="Int. J. Syst. Evol. Microbiol.">
        <title>The Global Catalogue of Microorganisms (GCM) 10K type strain sequencing project: providing services to taxonomists for standard genome sequencing and annotation.</title>
        <authorList>
            <consortium name="The Broad Institute Genomics Platform"/>
            <consortium name="The Broad Institute Genome Sequencing Center for Infectious Disease"/>
            <person name="Wu L."/>
            <person name="Ma J."/>
        </authorList>
    </citation>
    <scope>NUCLEOTIDE SEQUENCE [LARGE SCALE GENOMIC DNA]</scope>
    <source>
        <strain evidence="4">CGMCC 1.7693</strain>
    </source>
</reference>
<dbReference type="InterPro" id="IPR007349">
    <property type="entry name" value="DUF418"/>
</dbReference>
<feature type="transmembrane region" description="Helical" evidence="1">
    <location>
        <begin position="239"/>
        <end position="259"/>
    </location>
</feature>
<dbReference type="RefSeq" id="WP_188733197.1">
    <property type="nucleotide sequence ID" value="NZ_BMLW01000002.1"/>
</dbReference>
<feature type="transmembrane region" description="Helical" evidence="1">
    <location>
        <begin position="321"/>
        <end position="343"/>
    </location>
</feature>
<keyword evidence="4" id="KW-1185">Reference proteome</keyword>
<sequence>MNFKSANKRIILLDIVRGLAILGILLVNMLFFTTSLQAIQFQLELWPGWWDQAVQSFIDFFVSSKFIAVFSFLFGYSMILMKDSALKRERHFVPIYTRRLLALLLFGLVHGWFIWYGDILFHYALLGFLLLLFHKRSAKTLLVWACLLILLIPGLLLFSGTDGSYEPNPEWMEQVHQWVAADEAVYGSGSWAEIQELRIRDWNSSVMNQIIFYPQILGLFLLGAYFAKKKWFSNITENYSQLLQICLWTGGVGFLLQLIPVLLKLTMNSTAMLMNQLEVLQYLLGGPLIAVFYITLIALLIQKGTWGRLLSPLASVGRMAFTNYIMQSVICTMIFYSYGLGLFGKIGPAAGSLLAVLIFVVQIICSNLWLRYFRMGPLEWVWRGITYLSLPPLKAEKSVKDSK</sequence>
<gene>
    <name evidence="3" type="primary">yxaH</name>
    <name evidence="3" type="ORF">GCM10011346_07710</name>
</gene>
<evidence type="ECO:0000313" key="4">
    <source>
        <dbReference type="Proteomes" id="UP000641206"/>
    </source>
</evidence>
<proteinExistence type="predicted"/>
<comment type="caution">
    <text evidence="3">The sequence shown here is derived from an EMBL/GenBank/DDBJ whole genome shotgun (WGS) entry which is preliminary data.</text>
</comment>
<name>A0ABQ2NP60_9BACI</name>
<feature type="transmembrane region" description="Helical" evidence="1">
    <location>
        <begin position="53"/>
        <end position="76"/>
    </location>
</feature>
<keyword evidence="1" id="KW-1133">Transmembrane helix</keyword>
<feature type="transmembrane region" description="Helical" evidence="1">
    <location>
        <begin position="210"/>
        <end position="227"/>
    </location>
</feature>
<organism evidence="3 4">
    <name type="scientific">Oceanobacillus neutriphilus</name>
    <dbReference type="NCBI Taxonomy" id="531815"/>
    <lineage>
        <taxon>Bacteria</taxon>
        <taxon>Bacillati</taxon>
        <taxon>Bacillota</taxon>
        <taxon>Bacilli</taxon>
        <taxon>Bacillales</taxon>
        <taxon>Bacillaceae</taxon>
        <taxon>Oceanobacillus</taxon>
    </lineage>
</organism>
<dbReference type="InterPro" id="IPR052529">
    <property type="entry name" value="Bact_Transport_Assoc"/>
</dbReference>
<keyword evidence="1" id="KW-0812">Transmembrane</keyword>
<feature type="domain" description="DUF418" evidence="2">
    <location>
        <begin position="227"/>
        <end position="388"/>
    </location>
</feature>
<feature type="transmembrane region" description="Helical" evidence="1">
    <location>
        <begin position="279"/>
        <end position="301"/>
    </location>
</feature>
<keyword evidence="1" id="KW-0472">Membrane</keyword>
<feature type="transmembrane region" description="Helical" evidence="1">
    <location>
        <begin position="141"/>
        <end position="161"/>
    </location>
</feature>
<feature type="transmembrane region" description="Helical" evidence="1">
    <location>
        <begin position="96"/>
        <end position="113"/>
    </location>
</feature>
<dbReference type="PANTHER" id="PTHR30590">
    <property type="entry name" value="INNER MEMBRANE PROTEIN"/>
    <property type="match status" value="1"/>
</dbReference>
<feature type="transmembrane region" description="Helical" evidence="1">
    <location>
        <begin position="119"/>
        <end position="134"/>
    </location>
</feature>
<protein>
    <recommendedName>
        <fullName evidence="2">DUF418 domain-containing protein</fullName>
    </recommendedName>
</protein>
<feature type="transmembrane region" description="Helical" evidence="1">
    <location>
        <begin position="12"/>
        <end position="33"/>
    </location>
</feature>
<dbReference type="Proteomes" id="UP000641206">
    <property type="component" value="Unassembled WGS sequence"/>
</dbReference>
<evidence type="ECO:0000259" key="2">
    <source>
        <dbReference type="Pfam" id="PF04235"/>
    </source>
</evidence>
<evidence type="ECO:0000313" key="3">
    <source>
        <dbReference type="EMBL" id="GGP08284.1"/>
    </source>
</evidence>
<dbReference type="Pfam" id="PF04235">
    <property type="entry name" value="DUF418"/>
    <property type="match status" value="1"/>
</dbReference>
<dbReference type="PANTHER" id="PTHR30590:SF2">
    <property type="entry name" value="INNER MEMBRANE PROTEIN"/>
    <property type="match status" value="1"/>
</dbReference>